<dbReference type="Gene3D" id="1.50.10.10">
    <property type="match status" value="1"/>
</dbReference>
<dbReference type="Pfam" id="PF17389">
    <property type="entry name" value="Bac_rhamnosid6H"/>
    <property type="match status" value="1"/>
</dbReference>
<dbReference type="InterPro" id="IPR013737">
    <property type="entry name" value="Bac_rhamnosid_N"/>
</dbReference>
<dbReference type="Pfam" id="PF25788">
    <property type="entry name" value="Ig_Rha78A_N"/>
    <property type="match status" value="1"/>
</dbReference>
<evidence type="ECO:0000256" key="3">
    <source>
        <dbReference type="ARBA" id="ARBA00022801"/>
    </source>
</evidence>
<dbReference type="PANTHER" id="PTHR33307:SF6">
    <property type="entry name" value="ALPHA-RHAMNOSIDASE (EUROFUNG)-RELATED"/>
    <property type="match status" value="1"/>
</dbReference>
<accession>A0A3A1VIW6</accession>
<keyword evidence="3" id="KW-0378">Hydrolase</keyword>
<evidence type="ECO:0000256" key="2">
    <source>
        <dbReference type="ARBA" id="ARBA00012652"/>
    </source>
</evidence>
<keyword evidence="9" id="KW-1185">Reference proteome</keyword>
<evidence type="ECO:0000259" key="4">
    <source>
        <dbReference type="Pfam" id="PF05592"/>
    </source>
</evidence>
<dbReference type="Proteomes" id="UP000266482">
    <property type="component" value="Unassembled WGS sequence"/>
</dbReference>
<dbReference type="Gene3D" id="2.60.120.260">
    <property type="entry name" value="Galactose-binding domain-like"/>
    <property type="match status" value="2"/>
</dbReference>
<reference evidence="8 9" key="1">
    <citation type="submission" date="2018-09" db="EMBL/GenBank/DDBJ databases">
        <title>Paenibacillus aracenensis nov. sp. isolated from a cave in southern Spain.</title>
        <authorList>
            <person name="Jurado V."/>
            <person name="Gutierrez-Patricio S."/>
            <person name="Gonzalez-Pimentel J.L."/>
            <person name="Miller A.Z."/>
            <person name="Laiz L."/>
            <person name="Saiz-Jimenez C."/>
        </authorList>
    </citation>
    <scope>NUCLEOTIDE SEQUENCE [LARGE SCALE GENOMIC DNA]</scope>
    <source>
        <strain evidence="8 9">DSM 22867</strain>
    </source>
</reference>
<dbReference type="InterPro" id="IPR016007">
    <property type="entry name" value="Alpha_rhamnosid"/>
</dbReference>
<evidence type="ECO:0000313" key="8">
    <source>
        <dbReference type="EMBL" id="RIX59662.1"/>
    </source>
</evidence>
<comment type="caution">
    <text evidence="8">The sequence shown here is derived from an EMBL/GenBank/DDBJ whole genome shotgun (WGS) entry which is preliminary data.</text>
</comment>
<dbReference type="InterPro" id="IPR008928">
    <property type="entry name" value="6-hairpin_glycosidase_sf"/>
</dbReference>
<proteinExistence type="predicted"/>
<dbReference type="OrthoDB" id="9761045at2"/>
<dbReference type="InterPro" id="IPR035396">
    <property type="entry name" value="Bac_rhamnosid6H"/>
</dbReference>
<dbReference type="InterPro" id="IPR035398">
    <property type="entry name" value="Bac_rhamnosid_C"/>
</dbReference>
<dbReference type="InterPro" id="IPR008902">
    <property type="entry name" value="Rhamnosid_concanavalin"/>
</dbReference>
<comment type="catalytic activity">
    <reaction evidence="1">
        <text>Hydrolysis of terminal non-reducing alpha-L-rhamnose residues in alpha-L-rhamnosides.</text>
        <dbReference type="EC" id="3.2.1.40"/>
    </reaction>
</comment>
<evidence type="ECO:0000259" key="6">
    <source>
        <dbReference type="Pfam" id="PF17389"/>
    </source>
</evidence>
<dbReference type="AlphaFoldDB" id="A0A3A1VIW6"/>
<dbReference type="Pfam" id="PF17390">
    <property type="entry name" value="Bac_rhamnosid_C"/>
    <property type="match status" value="1"/>
</dbReference>
<dbReference type="Gene3D" id="2.60.40.10">
    <property type="entry name" value="Immunoglobulins"/>
    <property type="match status" value="1"/>
</dbReference>
<gene>
    <name evidence="8" type="ORF">D3P08_05895</name>
</gene>
<dbReference type="InterPro" id="IPR013783">
    <property type="entry name" value="Ig-like_fold"/>
</dbReference>
<dbReference type="Pfam" id="PF05592">
    <property type="entry name" value="Bac_rhamnosid"/>
    <property type="match status" value="1"/>
</dbReference>
<dbReference type="EMBL" id="QXQA01000002">
    <property type="protein sequence ID" value="RIX59662.1"/>
    <property type="molecule type" value="Genomic_DNA"/>
</dbReference>
<dbReference type="Pfam" id="PF08531">
    <property type="entry name" value="Bac_rhamnosid_N"/>
    <property type="match status" value="1"/>
</dbReference>
<organism evidence="8 9">
    <name type="scientific">Paenibacillus nanensis</name>
    <dbReference type="NCBI Taxonomy" id="393251"/>
    <lineage>
        <taxon>Bacteria</taxon>
        <taxon>Bacillati</taxon>
        <taxon>Bacillota</taxon>
        <taxon>Bacilli</taxon>
        <taxon>Bacillales</taxon>
        <taxon>Paenibacillaceae</taxon>
        <taxon>Paenibacillus</taxon>
    </lineage>
</organism>
<evidence type="ECO:0000256" key="1">
    <source>
        <dbReference type="ARBA" id="ARBA00001445"/>
    </source>
</evidence>
<evidence type="ECO:0000313" key="9">
    <source>
        <dbReference type="Proteomes" id="UP000266482"/>
    </source>
</evidence>
<dbReference type="EC" id="3.2.1.40" evidence="2"/>
<dbReference type="PANTHER" id="PTHR33307">
    <property type="entry name" value="ALPHA-RHAMNOSIDASE (EUROFUNG)"/>
    <property type="match status" value="1"/>
</dbReference>
<name>A0A3A1VIW6_9BACL</name>
<dbReference type="PIRSF" id="PIRSF010631">
    <property type="entry name" value="A-rhamnsds"/>
    <property type="match status" value="1"/>
</dbReference>
<evidence type="ECO:0000259" key="5">
    <source>
        <dbReference type="Pfam" id="PF08531"/>
    </source>
</evidence>
<dbReference type="InterPro" id="IPR012341">
    <property type="entry name" value="6hp_glycosidase-like_sf"/>
</dbReference>
<protein>
    <recommendedName>
        <fullName evidence="2">alpha-L-rhamnosidase</fullName>
        <ecNumber evidence="2">3.2.1.40</ecNumber>
    </recommendedName>
</protein>
<feature type="domain" description="Bacterial alpha-L-rhamnosidase N-terminal" evidence="5">
    <location>
        <begin position="142"/>
        <end position="324"/>
    </location>
</feature>
<feature type="domain" description="Alpha-L-rhamnosidase C-terminal" evidence="7">
    <location>
        <begin position="781"/>
        <end position="844"/>
    </location>
</feature>
<dbReference type="GO" id="GO:0005975">
    <property type="term" value="P:carbohydrate metabolic process"/>
    <property type="evidence" value="ECO:0007669"/>
    <property type="project" value="InterPro"/>
</dbReference>
<feature type="domain" description="Alpha-L-rhamnosidase concanavalin-like" evidence="4">
    <location>
        <begin position="336"/>
        <end position="438"/>
    </location>
</feature>
<dbReference type="Gene3D" id="2.60.420.10">
    <property type="entry name" value="Maltose phosphorylase, domain 3"/>
    <property type="match status" value="1"/>
</dbReference>
<sequence length="900" mass="101654">MSKAVRLRCEYLANPVGVQTDRPRFSWEMEANTLSRRQVAYRIVVSENEADVLAGMGRMWDSGWVESTETFHQEYAGSPLLSGHRYYWAVSCLDQVGQLYQAEAAAYFDMGILSPDEWSARWIGADEAISAPIFRKVFRIAKAVKRATLCISGLGYFELYVNGGQIGDHVLVPNWTDYDNRHIEGLLYPFDDQTDKRVHYIQHSVADRLGQGENAIGIMLGNGFYNQTERTVEGKMRYGEPKLIMQLDIAYEDGTNDRIVSDSSWTCSSGPIVFNNVFYGEVYDARLEQAGWTEIGFDDSCWDRARLVRPPAGRLMAQMSPPDKRIGTIAPIFRFEVRPGVYVFDFGQNFSGWVRIRVQGKAGHKIKLRFAENVKASGELDPASCGGENQMQADTYILRGEGVEQYEPRFVWHGFRYAEVASYPGIPELADLDGIVVHASVESTGQFSCSEPLLNQVQSAYRWSQLTNLHGGVPSDCPHRERLGYTGDGHLTAEAAIYNFDMAALYTKWTHDIGDAQNKQTGFVPHTAPFNGGGGGVAWGSAYILMPWTMYRMYGDKRILAEHFEGMKKWINYLGTRNNGGYLVEFEEPDSWFLGDWCIPETNELPAVLVSTFYYAYTLNIMAQIAETLGAEEDSRRFKMRYRLVCDSFNEAFFDPESAAYSIGRQGADVFPLVLGCVPDGYDDRVWQRVLRYYRNEREGRLDTGIFGTSFLLELLSERGETDLALEMVMSKSFPGYGYMIDKGATTLWESWDGHDSHNHPMFGTVSAWFYKHVAGLALHPKAVAFRQVVFRPFRANRLSVASASIHTLVGNYAARWSRENNEAWECEIQIPPGGSAEVYLPLYSHGTRISEISERRKGVIWPPTDSSSSNTPHDGKMLEEEMVVIVLNSGQYKFQLSRA</sequence>
<evidence type="ECO:0000259" key="7">
    <source>
        <dbReference type="Pfam" id="PF17390"/>
    </source>
</evidence>
<dbReference type="SUPFAM" id="SSF48208">
    <property type="entry name" value="Six-hairpin glycosidases"/>
    <property type="match status" value="1"/>
</dbReference>
<dbReference type="RefSeq" id="WP_119598494.1">
    <property type="nucleotide sequence ID" value="NZ_QXQA01000002.1"/>
</dbReference>
<feature type="domain" description="Alpha-L-rhamnosidase six-hairpin glycosidase" evidence="6">
    <location>
        <begin position="443"/>
        <end position="774"/>
    </location>
</feature>
<dbReference type="GO" id="GO:0030596">
    <property type="term" value="F:alpha-L-rhamnosidase activity"/>
    <property type="evidence" value="ECO:0007669"/>
    <property type="project" value="UniProtKB-EC"/>
</dbReference>